<keyword evidence="4" id="KW-0597">Phosphoprotein</keyword>
<dbReference type="Gene3D" id="3.30.565.10">
    <property type="entry name" value="Histidine kinase-like ATPase, C-terminal domain"/>
    <property type="match status" value="1"/>
</dbReference>
<dbReference type="STRING" id="418702.BJN45_14085"/>
<dbReference type="AlphaFoldDB" id="A0A1R1I0Y1"/>
<sequence length="498" mass="53436">MFARSAFADRMSSRQKMVLSVLACVFAAIVASPLRGVLDPANIVMLFLLTVLVVAVSLGRNPAVLAAVLSVLLFDVFFVPPHFSLAVSNLQYLVTFAVMLATALITGHLTATLKEQAADAERREQRTHALYEIASRLAGALNDGQVDEIVSQFVRSEFGGRCRLLLGEVATEVSADNAWYAGELARWVLESGQRQISREEGQVVYLPLKAPMRVRGVLVVQPGEEAALLEGDLALLDALASLVAIAVERLHYVEVAQHSEVEMATERLRSSILSALSHDLRTPLTVLVGLADSIFLIRPSLPEPALENARALRDQATRLAGLVANLLEMARLTAGSVTLRQEWQPLEEVVGSSLKLVGDALGRHRLRVELPRDLPLLRFDAVLIERVLCNLVENAAKYSPADGEIRISAALAGAFVDLAVSDEGAGFPVPESGQLFEMFVRGHSESATPGTGLGLAICRAIVDAHGGRMRVESPPSGGGRIVVSLPRGVPPVVEAEVA</sequence>
<feature type="domain" description="Histidine kinase" evidence="14">
    <location>
        <begin position="275"/>
        <end position="489"/>
    </location>
</feature>
<evidence type="ECO:0000256" key="8">
    <source>
        <dbReference type="ARBA" id="ARBA00022777"/>
    </source>
</evidence>
<evidence type="ECO:0000256" key="5">
    <source>
        <dbReference type="ARBA" id="ARBA00022679"/>
    </source>
</evidence>
<dbReference type="PANTHER" id="PTHR45569:SF1">
    <property type="entry name" value="SENSOR PROTEIN KDPD"/>
    <property type="match status" value="1"/>
</dbReference>
<evidence type="ECO:0000256" key="4">
    <source>
        <dbReference type="ARBA" id="ARBA00022553"/>
    </source>
</evidence>
<reference evidence="15 16" key="1">
    <citation type="submission" date="2016-10" db="EMBL/GenBank/DDBJ databases">
        <title>Alkaliphiles isolated from bioreactors.</title>
        <authorList>
            <person name="Salah Z."/>
            <person name="Rout S.P."/>
            <person name="Humphreys P.N."/>
        </authorList>
    </citation>
    <scope>NUCLEOTIDE SEQUENCE [LARGE SCALE GENOMIC DNA]</scope>
    <source>
        <strain evidence="15 16">ZS02</strain>
    </source>
</reference>
<keyword evidence="11" id="KW-0902">Two-component regulatory system</keyword>
<dbReference type="PRINTS" id="PR00344">
    <property type="entry name" value="BCTRLSENSOR"/>
</dbReference>
<keyword evidence="8" id="KW-0418">Kinase</keyword>
<dbReference type="GO" id="GO:0005524">
    <property type="term" value="F:ATP binding"/>
    <property type="evidence" value="ECO:0007669"/>
    <property type="project" value="UniProtKB-KW"/>
</dbReference>
<dbReference type="RefSeq" id="WP_076096318.1">
    <property type="nucleotide sequence ID" value="NZ_MTHD01000005.1"/>
</dbReference>
<dbReference type="SUPFAM" id="SSF55874">
    <property type="entry name" value="ATPase domain of HSP90 chaperone/DNA topoisomerase II/histidine kinase"/>
    <property type="match status" value="1"/>
</dbReference>
<evidence type="ECO:0000256" key="2">
    <source>
        <dbReference type="ARBA" id="ARBA00004141"/>
    </source>
</evidence>
<dbReference type="Proteomes" id="UP000187526">
    <property type="component" value="Unassembled WGS sequence"/>
</dbReference>
<evidence type="ECO:0000256" key="7">
    <source>
        <dbReference type="ARBA" id="ARBA00022741"/>
    </source>
</evidence>
<proteinExistence type="predicted"/>
<dbReference type="SMART" id="SM00388">
    <property type="entry name" value="HisKA"/>
    <property type="match status" value="1"/>
</dbReference>
<dbReference type="InterPro" id="IPR036890">
    <property type="entry name" value="HATPase_C_sf"/>
</dbReference>
<dbReference type="GO" id="GO:0005886">
    <property type="term" value="C:plasma membrane"/>
    <property type="evidence" value="ECO:0007669"/>
    <property type="project" value="TreeGrafter"/>
</dbReference>
<keyword evidence="7" id="KW-0547">Nucleotide-binding</keyword>
<dbReference type="PANTHER" id="PTHR45569">
    <property type="entry name" value="SENSOR PROTEIN KDPD"/>
    <property type="match status" value="1"/>
</dbReference>
<comment type="subcellular location">
    <subcellularLocation>
        <location evidence="2">Membrane</location>
        <topology evidence="2">Multi-pass membrane protein</topology>
    </subcellularLocation>
</comment>
<feature type="transmembrane region" description="Helical" evidence="13">
    <location>
        <begin position="92"/>
        <end position="113"/>
    </location>
</feature>
<dbReference type="Gene3D" id="1.20.120.620">
    <property type="entry name" value="Backbone structure of the membrane domain of e. Coli histidine kinase receptor kdpd"/>
    <property type="match status" value="1"/>
</dbReference>
<protein>
    <recommendedName>
        <fullName evidence="3">histidine kinase</fullName>
        <ecNumber evidence="3">2.7.13.3</ecNumber>
    </recommendedName>
</protein>
<dbReference type="PROSITE" id="PS50109">
    <property type="entry name" value="HIS_KIN"/>
    <property type="match status" value="1"/>
</dbReference>
<evidence type="ECO:0000256" key="6">
    <source>
        <dbReference type="ARBA" id="ARBA00022692"/>
    </source>
</evidence>
<organism evidence="15 16">
    <name type="scientific">Azonexus hydrophilus</name>
    <dbReference type="NCBI Taxonomy" id="418702"/>
    <lineage>
        <taxon>Bacteria</taxon>
        <taxon>Pseudomonadati</taxon>
        <taxon>Pseudomonadota</taxon>
        <taxon>Betaproteobacteria</taxon>
        <taxon>Rhodocyclales</taxon>
        <taxon>Azonexaceae</taxon>
        <taxon>Azonexus</taxon>
    </lineage>
</organism>
<name>A0A1R1I0Y1_9RHOO</name>
<keyword evidence="5" id="KW-0808">Transferase</keyword>
<dbReference type="InterPro" id="IPR029016">
    <property type="entry name" value="GAF-like_dom_sf"/>
</dbReference>
<comment type="caution">
    <text evidence="15">The sequence shown here is derived from an EMBL/GenBank/DDBJ whole genome shotgun (WGS) entry which is preliminary data.</text>
</comment>
<dbReference type="InterPro" id="IPR052023">
    <property type="entry name" value="Histidine_kinase_KdpD"/>
</dbReference>
<evidence type="ECO:0000313" key="16">
    <source>
        <dbReference type="Proteomes" id="UP000187526"/>
    </source>
</evidence>
<dbReference type="InterPro" id="IPR003661">
    <property type="entry name" value="HisK_dim/P_dom"/>
</dbReference>
<gene>
    <name evidence="15" type="ORF">BJN45_14085</name>
</gene>
<evidence type="ECO:0000313" key="15">
    <source>
        <dbReference type="EMBL" id="OMG52426.1"/>
    </source>
</evidence>
<dbReference type="SMART" id="SM00387">
    <property type="entry name" value="HATPase_c"/>
    <property type="match status" value="1"/>
</dbReference>
<dbReference type="SUPFAM" id="SSF55781">
    <property type="entry name" value="GAF domain-like"/>
    <property type="match status" value="1"/>
</dbReference>
<evidence type="ECO:0000256" key="10">
    <source>
        <dbReference type="ARBA" id="ARBA00022989"/>
    </source>
</evidence>
<evidence type="ECO:0000256" key="3">
    <source>
        <dbReference type="ARBA" id="ARBA00012438"/>
    </source>
</evidence>
<dbReference type="CDD" id="cd00082">
    <property type="entry name" value="HisKA"/>
    <property type="match status" value="1"/>
</dbReference>
<dbReference type="Pfam" id="PF02518">
    <property type="entry name" value="HATPase_c"/>
    <property type="match status" value="1"/>
</dbReference>
<dbReference type="GO" id="GO:0000155">
    <property type="term" value="F:phosphorelay sensor kinase activity"/>
    <property type="evidence" value="ECO:0007669"/>
    <property type="project" value="InterPro"/>
</dbReference>
<evidence type="ECO:0000256" key="13">
    <source>
        <dbReference type="SAM" id="Phobius"/>
    </source>
</evidence>
<dbReference type="InterPro" id="IPR003594">
    <property type="entry name" value="HATPase_dom"/>
</dbReference>
<dbReference type="InterPro" id="IPR004358">
    <property type="entry name" value="Sig_transdc_His_kin-like_C"/>
</dbReference>
<keyword evidence="10 13" id="KW-1133">Transmembrane helix</keyword>
<evidence type="ECO:0000256" key="12">
    <source>
        <dbReference type="ARBA" id="ARBA00023136"/>
    </source>
</evidence>
<dbReference type="SUPFAM" id="SSF47384">
    <property type="entry name" value="Homodimeric domain of signal transducing histidine kinase"/>
    <property type="match status" value="1"/>
</dbReference>
<evidence type="ECO:0000256" key="11">
    <source>
        <dbReference type="ARBA" id="ARBA00023012"/>
    </source>
</evidence>
<dbReference type="Pfam" id="PF00512">
    <property type="entry name" value="HisKA"/>
    <property type="match status" value="1"/>
</dbReference>
<accession>A0A1R1I0Y1</accession>
<feature type="transmembrane region" description="Helical" evidence="13">
    <location>
        <begin position="63"/>
        <end position="80"/>
    </location>
</feature>
<dbReference type="Pfam" id="PF13493">
    <property type="entry name" value="DUF4118"/>
    <property type="match status" value="1"/>
</dbReference>
<dbReference type="Pfam" id="PF13492">
    <property type="entry name" value="GAF_3"/>
    <property type="match status" value="1"/>
</dbReference>
<dbReference type="CDD" id="cd00075">
    <property type="entry name" value="HATPase"/>
    <property type="match status" value="1"/>
</dbReference>
<feature type="transmembrane region" description="Helical" evidence="13">
    <location>
        <begin position="41"/>
        <end position="58"/>
    </location>
</feature>
<keyword evidence="12 13" id="KW-0472">Membrane</keyword>
<dbReference type="InterPro" id="IPR025201">
    <property type="entry name" value="KdpD_TM"/>
</dbReference>
<dbReference type="Gene3D" id="3.30.450.40">
    <property type="match status" value="1"/>
</dbReference>
<keyword evidence="6 13" id="KW-0812">Transmembrane</keyword>
<evidence type="ECO:0000256" key="9">
    <source>
        <dbReference type="ARBA" id="ARBA00022840"/>
    </source>
</evidence>
<evidence type="ECO:0000259" key="14">
    <source>
        <dbReference type="PROSITE" id="PS50109"/>
    </source>
</evidence>
<dbReference type="Gene3D" id="1.10.287.130">
    <property type="match status" value="1"/>
</dbReference>
<evidence type="ECO:0000256" key="1">
    <source>
        <dbReference type="ARBA" id="ARBA00000085"/>
    </source>
</evidence>
<dbReference type="InterPro" id="IPR038318">
    <property type="entry name" value="KdpD_sf"/>
</dbReference>
<keyword evidence="9" id="KW-0067">ATP-binding</keyword>
<comment type="catalytic activity">
    <reaction evidence="1">
        <text>ATP + protein L-histidine = ADP + protein N-phospho-L-histidine.</text>
        <dbReference type="EC" id="2.7.13.3"/>
    </reaction>
</comment>
<dbReference type="InterPro" id="IPR005467">
    <property type="entry name" value="His_kinase_dom"/>
</dbReference>
<dbReference type="InterPro" id="IPR003018">
    <property type="entry name" value="GAF"/>
</dbReference>
<dbReference type="InterPro" id="IPR036097">
    <property type="entry name" value="HisK_dim/P_sf"/>
</dbReference>
<dbReference type="EMBL" id="MTHD01000005">
    <property type="protein sequence ID" value="OMG52426.1"/>
    <property type="molecule type" value="Genomic_DNA"/>
</dbReference>
<dbReference type="EC" id="2.7.13.3" evidence="3"/>
<keyword evidence="16" id="KW-1185">Reference proteome</keyword>
<dbReference type="OrthoDB" id="9806130at2"/>